<dbReference type="OMA" id="MELKWIL"/>
<evidence type="ECO:0000259" key="1">
    <source>
        <dbReference type="Pfam" id="PF13456"/>
    </source>
</evidence>
<accession>A0A078G2B9</accession>
<dbReference type="Proteomes" id="UP001295469">
    <property type="component" value="Chromosome C08"/>
</dbReference>
<organism evidence="3 4">
    <name type="scientific">Brassica napus</name>
    <name type="common">Rape</name>
    <dbReference type="NCBI Taxonomy" id="3708"/>
    <lineage>
        <taxon>Eukaryota</taxon>
        <taxon>Viridiplantae</taxon>
        <taxon>Streptophyta</taxon>
        <taxon>Embryophyta</taxon>
        <taxon>Tracheophyta</taxon>
        <taxon>Spermatophyta</taxon>
        <taxon>Magnoliopsida</taxon>
        <taxon>eudicotyledons</taxon>
        <taxon>Gunneridae</taxon>
        <taxon>Pentapetalae</taxon>
        <taxon>rosids</taxon>
        <taxon>malvids</taxon>
        <taxon>Brassicales</taxon>
        <taxon>Brassicaceae</taxon>
        <taxon>Brassiceae</taxon>
        <taxon>Brassica</taxon>
    </lineage>
</organism>
<dbReference type="SUPFAM" id="SSF53098">
    <property type="entry name" value="Ribonuclease H-like"/>
    <property type="match status" value="1"/>
</dbReference>
<reference evidence="3" key="2">
    <citation type="submission" date="2014-06" db="EMBL/GenBank/DDBJ databases">
        <authorList>
            <person name="Genoscope - CEA"/>
        </authorList>
    </citation>
    <scope>NUCLEOTIDE SEQUENCE</scope>
</reference>
<dbReference type="Proteomes" id="UP000028999">
    <property type="component" value="Unassembled WGS sequence"/>
</dbReference>
<evidence type="ECO:0000313" key="2">
    <source>
        <dbReference type="EMBL" id="CAF2106664.1"/>
    </source>
</evidence>
<reference evidence="3 4" key="1">
    <citation type="journal article" date="2014" name="Science">
        <title>Plant genetics. Early allopolyploid evolution in the post-Neolithic Brassica napus oilseed genome.</title>
        <authorList>
            <person name="Chalhoub B."/>
            <person name="Denoeud F."/>
            <person name="Liu S."/>
            <person name="Parkin I.A."/>
            <person name="Tang H."/>
            <person name="Wang X."/>
            <person name="Chiquet J."/>
            <person name="Belcram H."/>
            <person name="Tong C."/>
            <person name="Samans B."/>
            <person name="Correa M."/>
            <person name="Da Silva C."/>
            <person name="Just J."/>
            <person name="Falentin C."/>
            <person name="Koh C.S."/>
            <person name="Le Clainche I."/>
            <person name="Bernard M."/>
            <person name="Bento P."/>
            <person name="Noel B."/>
            <person name="Labadie K."/>
            <person name="Alberti A."/>
            <person name="Charles M."/>
            <person name="Arnaud D."/>
            <person name="Guo H."/>
            <person name="Daviaud C."/>
            <person name="Alamery S."/>
            <person name="Jabbari K."/>
            <person name="Zhao M."/>
            <person name="Edger P.P."/>
            <person name="Chelaifa H."/>
            <person name="Tack D."/>
            <person name="Lassalle G."/>
            <person name="Mestiri I."/>
            <person name="Schnel N."/>
            <person name="Le Paslier M.C."/>
            <person name="Fan G."/>
            <person name="Renault V."/>
            <person name="Bayer P.E."/>
            <person name="Golicz A.A."/>
            <person name="Manoli S."/>
            <person name="Lee T.H."/>
            <person name="Thi V.H."/>
            <person name="Chalabi S."/>
            <person name="Hu Q."/>
            <person name="Fan C."/>
            <person name="Tollenaere R."/>
            <person name="Lu Y."/>
            <person name="Battail C."/>
            <person name="Shen J."/>
            <person name="Sidebottom C.H."/>
            <person name="Wang X."/>
            <person name="Canaguier A."/>
            <person name="Chauveau A."/>
            <person name="Berard A."/>
            <person name="Deniot G."/>
            <person name="Guan M."/>
            <person name="Liu Z."/>
            <person name="Sun F."/>
            <person name="Lim Y.P."/>
            <person name="Lyons E."/>
            <person name="Town C.D."/>
            <person name="Bancroft I."/>
            <person name="Wang X."/>
            <person name="Meng J."/>
            <person name="Ma J."/>
            <person name="Pires J.C."/>
            <person name="King G.J."/>
            <person name="Brunel D."/>
            <person name="Delourme R."/>
            <person name="Renard M."/>
            <person name="Aury J.M."/>
            <person name="Adams K.L."/>
            <person name="Batley J."/>
            <person name="Snowdon R.J."/>
            <person name="Tost J."/>
            <person name="Edwards D."/>
            <person name="Zhou Y."/>
            <person name="Hua W."/>
            <person name="Sharpe A.G."/>
            <person name="Paterson A.H."/>
            <person name="Guan C."/>
            <person name="Wincker P."/>
        </authorList>
    </citation>
    <scope>NUCLEOTIDE SEQUENCE [LARGE SCALE GENOMIC DNA]</scope>
    <source>
        <strain evidence="4">cv. Darmor-bzh</strain>
    </source>
</reference>
<dbReference type="GO" id="GO:0003676">
    <property type="term" value="F:nucleic acid binding"/>
    <property type="evidence" value="ECO:0007669"/>
    <property type="project" value="InterPro"/>
</dbReference>
<feature type="domain" description="RNase H type-1" evidence="1">
    <location>
        <begin position="1"/>
        <end position="81"/>
    </location>
</feature>
<dbReference type="AlphaFoldDB" id="A0A078G2B9"/>
<proteinExistence type="predicted"/>
<protein>
    <submittedName>
        <fullName evidence="2">(rape) hypothetical protein</fullName>
    </submittedName>
    <submittedName>
        <fullName evidence="3">BnaC08g13930D protein</fullName>
    </submittedName>
</protein>
<dbReference type="InterPro" id="IPR012337">
    <property type="entry name" value="RNaseH-like_sf"/>
</dbReference>
<evidence type="ECO:0000313" key="4">
    <source>
        <dbReference type="Proteomes" id="UP000028999"/>
    </source>
</evidence>
<dbReference type="Gramene" id="CDY20665">
    <property type="protein sequence ID" value="CDY20665"/>
    <property type="gene ID" value="GSBRNA2T00012850001"/>
</dbReference>
<evidence type="ECO:0000313" key="3">
    <source>
        <dbReference type="EMBL" id="CDY20665.1"/>
    </source>
</evidence>
<dbReference type="InterPro" id="IPR044730">
    <property type="entry name" value="RNase_H-like_dom_plant"/>
</dbReference>
<dbReference type="EMBL" id="HG994372">
    <property type="protein sequence ID" value="CAF2106664.1"/>
    <property type="molecule type" value="Genomic_DNA"/>
</dbReference>
<dbReference type="CDD" id="cd06222">
    <property type="entry name" value="RNase_H_like"/>
    <property type="match status" value="1"/>
</dbReference>
<gene>
    <name evidence="3" type="primary">BnaC08g13930D</name>
    <name evidence="2" type="ORF">DARMORV10_C08P07270.1</name>
    <name evidence="3" type="ORF">GSBRNA2T00012850001</name>
</gene>
<dbReference type="EMBL" id="LK032110">
    <property type="protein sequence ID" value="CDY20665.1"/>
    <property type="molecule type" value="Genomic_DNA"/>
</dbReference>
<dbReference type="Pfam" id="PF13456">
    <property type="entry name" value="RVT_3"/>
    <property type="match status" value="1"/>
</dbReference>
<reference evidence="2" key="3">
    <citation type="submission" date="2021-01" db="EMBL/GenBank/DDBJ databases">
        <authorList>
            <consortium name="Genoscope - CEA"/>
            <person name="William W."/>
        </authorList>
    </citation>
    <scope>NUCLEOTIDE SEQUENCE</scope>
</reference>
<dbReference type="InterPro" id="IPR036397">
    <property type="entry name" value="RNaseH_sf"/>
</dbReference>
<dbReference type="GO" id="GO:0004523">
    <property type="term" value="F:RNA-DNA hybrid ribonuclease activity"/>
    <property type="evidence" value="ECO:0007669"/>
    <property type="project" value="InterPro"/>
</dbReference>
<dbReference type="PANTHER" id="PTHR47074">
    <property type="entry name" value="BNAC02G40300D PROTEIN"/>
    <property type="match status" value="1"/>
</dbReference>
<dbReference type="PaxDb" id="3708-A0A078G2B9"/>
<dbReference type="InterPro" id="IPR052929">
    <property type="entry name" value="RNase_H-like_EbsB-rel"/>
</dbReference>
<dbReference type="PANTHER" id="PTHR47074:SF11">
    <property type="entry name" value="REVERSE TRANSCRIPTASE-LIKE PROTEIN"/>
    <property type="match status" value="1"/>
</dbReference>
<keyword evidence="4" id="KW-1185">Reference proteome</keyword>
<sequence>MAETLAVITAINFALSHGLDAVSILSDSQILMNTIKKRENKLEIFGVLRDIYSLLPSFKSISFSFINRTANVWADNVAKQALWALNNV</sequence>
<dbReference type="Gene3D" id="3.30.420.10">
    <property type="entry name" value="Ribonuclease H-like superfamily/Ribonuclease H"/>
    <property type="match status" value="1"/>
</dbReference>
<dbReference type="InterPro" id="IPR002156">
    <property type="entry name" value="RNaseH_domain"/>
</dbReference>
<name>A0A078G2B9_BRANA</name>